<keyword evidence="3" id="KW-1185">Reference proteome</keyword>
<evidence type="ECO:0008006" key="4">
    <source>
        <dbReference type="Google" id="ProtNLM"/>
    </source>
</evidence>
<sequence length="1338" mass="146408">MSGLVSRWVASVDSDIPRTEHGLVDSRTLARDWYNGDRPERAEDLVGTHRSYVLLAPGGAGKSTLIEDLKVREPDSRSVDLKLEGRQALINLVNSLSSRDVAPSGGPSGSVFIDAVDEALQTDPDIGYVLIRVLSRPEAKQLSWRLACRPASWTVDLADGLRTALSGFERLELLPLSVAGIGELAGSDTDGFLKAVAEARLTRLLAYPLSAGNLLRQWRESGELPASRSEAMGHAVADRLTETSITRQPGKVDDYRRRLVAERLAAISMFCGVSNFALRPATGPLPSSGQTITAASSQTPVLAVNAVPTQTEPALSGTLLTVDDVREVLDTALFTAGVPGTVIFVHQSYSEYLAAHYLMRRGVIGQRLVSLLGADVNGLVPGPMIEVLGWLLASGAPVPDTLLADNAKYLLSTTGVELVSDRIRRRLVEALLHGAASGTIDEGWQIDTSVLGHPELAAQLHEAAADVSNHWVAFWVCRIARQCVVRESADDLLEIAVGSTWPDPMRAEAVKAFAAVAPHERMAELVPLLELSSDEDPHDEILAAVLRAVLPDAVEFGLIRKAFRPRRTRNYIGGYHRLLGELAELVPSQGVVPALIHAVNHRPEWTDSAFDQLIGGLLHRAWVMRDSAIAAEIGAALGNGRLPRRHMLDTERLLPWQSDDDPDLRRVMAATALVTNEHAFVAVLDLNLLTPADIEWLIDWMTTAPPETLAPARVTLRSLLWSPPLRSADSLPATDEDHPAHAELERYRQHQEISSQQLPEQSSQPEVEVEVEEDPSPTAPELETVLRNAITRAGDDLGEWWNIVLALAGDWRTDPEVLTHWDLTSGPMWSILAIEEQQALLRLGMDYLAVRQPDVGRWAGRKQFSVDDAVPDWAGVFLLATLAEHHPNLLAEVEPATWTVWAPVLTVTFPYTGTTNWHRGIRDAAPQAGREAIDAALREQVQKADGFSFAHHPLADFADPSLIAVVEQVARDTDGSAARRDEAFEVLVEHAPDTALDVAHSALDEDTAPASALAVLARLAPDELVTTWNARGHLDPVEPMGDVDPARLSDESLITLTRMLLDEFPFAEDPPQTIDFTESTPQSAARRLRMSLLQTMAGRGMAPLLAALALDRPAPDLELIRHLLQEARIREALASWRPVQPGMLMGLLTSGDARLVRDSAGLLTVLLEQLDRIQHDIRERGTFRSLWDGDPGTAGAKPKGEDTISDWLAEQLSLRLQPHIVVDREIQVTRRKPKGVGTRIDLTATSGGAPVGRVAFEAKLVTNTSLLTAIDDQLVGQYMDSALFTHGIYIIYWTATKFRRSKKHPDADALAEQLRTQARRHIPRRHVEVVVFDIGPKT</sequence>
<dbReference type="Proteomes" id="UP001317870">
    <property type="component" value="Chromosome"/>
</dbReference>
<gene>
    <name evidence="2" type="ORF">IFM12276_40480</name>
</gene>
<evidence type="ECO:0000256" key="1">
    <source>
        <dbReference type="SAM" id="MobiDB-lite"/>
    </source>
</evidence>
<proteinExistence type="predicted"/>
<protein>
    <recommendedName>
        <fullName evidence="4">ATP-binding protein</fullName>
    </recommendedName>
</protein>
<dbReference type="RefSeq" id="WP_281874008.1">
    <property type="nucleotide sequence ID" value="NZ_AP026978.1"/>
</dbReference>
<evidence type="ECO:0000313" key="2">
    <source>
        <dbReference type="EMBL" id="BDU01020.1"/>
    </source>
</evidence>
<feature type="region of interest" description="Disordered" evidence="1">
    <location>
        <begin position="748"/>
        <end position="779"/>
    </location>
</feature>
<dbReference type="EMBL" id="AP026978">
    <property type="protein sequence ID" value="BDU01020.1"/>
    <property type="molecule type" value="Genomic_DNA"/>
</dbReference>
<accession>A0ABM8D126</accession>
<name>A0ABM8D126_9NOCA</name>
<feature type="compositionally biased region" description="Low complexity" evidence="1">
    <location>
        <begin position="752"/>
        <end position="766"/>
    </location>
</feature>
<organism evidence="2 3">
    <name type="scientific">Nocardia sputorum</name>
    <dbReference type="NCBI Taxonomy" id="2984338"/>
    <lineage>
        <taxon>Bacteria</taxon>
        <taxon>Bacillati</taxon>
        <taxon>Actinomycetota</taxon>
        <taxon>Actinomycetes</taxon>
        <taxon>Mycobacteriales</taxon>
        <taxon>Nocardiaceae</taxon>
        <taxon>Nocardia</taxon>
    </lineage>
</organism>
<reference evidence="2 3" key="1">
    <citation type="submission" date="2022-11" db="EMBL/GenBank/DDBJ databases">
        <title>Genome Sequencing of Nocardia sp. ON39_IFM12276 and assembly.</title>
        <authorList>
            <person name="Shimojima M."/>
            <person name="Toyokawa M."/>
            <person name="Uesaka K."/>
        </authorList>
    </citation>
    <scope>NUCLEOTIDE SEQUENCE [LARGE SCALE GENOMIC DNA]</scope>
    <source>
        <strain evidence="2 3">IFM 12276</strain>
    </source>
</reference>
<evidence type="ECO:0000313" key="3">
    <source>
        <dbReference type="Proteomes" id="UP001317870"/>
    </source>
</evidence>